<dbReference type="AlphaFoldDB" id="A0A4S4M2F2"/>
<accession>A0A4S4M2F2</accession>
<protein>
    <submittedName>
        <fullName evidence="2">Uncharacterized protein</fullName>
    </submittedName>
</protein>
<gene>
    <name evidence="2" type="ORF">EW146_g1866</name>
</gene>
<feature type="compositionally biased region" description="Basic and acidic residues" evidence="1">
    <location>
        <begin position="269"/>
        <end position="280"/>
    </location>
</feature>
<evidence type="ECO:0000256" key="1">
    <source>
        <dbReference type="SAM" id="MobiDB-lite"/>
    </source>
</evidence>
<keyword evidence="3" id="KW-1185">Reference proteome</keyword>
<evidence type="ECO:0000313" key="2">
    <source>
        <dbReference type="EMBL" id="THH19242.1"/>
    </source>
</evidence>
<sequence>MRIGSSQGRVNGFGAHRTCQADSMQVRVAITGAKKLLSRGGTNPYGTLVLRRVCFVLFGLFTIARSAKAVARPSYIEPRSLPPESHIRALHYIATSQSLARLSSAILPLNYKPFSMDNTTCDFLIFDTDLGLPDVGLGLLDTEPRPSYPHPGTSSMPVNLFSMEDFENEIASWKPPTDFYEAAGTANNAWAVERAMRDDSFLNLQEWPGYPPYALGMDVPVSASASGECYVQSQQDQVGVEPWETNTLSSYSVPLMSHWQQQAEEEEVENGHDEHAHDAYAHVTRTSRADALSEVDDDDDLYMTPPPEPAEPAQSR</sequence>
<reference evidence="2 3" key="1">
    <citation type="submission" date="2019-02" db="EMBL/GenBank/DDBJ databases">
        <title>Genome sequencing of the rare red list fungi Bondarzewia mesenterica.</title>
        <authorList>
            <person name="Buettner E."/>
            <person name="Kellner H."/>
        </authorList>
    </citation>
    <scope>NUCLEOTIDE SEQUENCE [LARGE SCALE GENOMIC DNA]</scope>
    <source>
        <strain evidence="2 3">DSM 108281</strain>
    </source>
</reference>
<dbReference type="Proteomes" id="UP000310158">
    <property type="component" value="Unassembled WGS sequence"/>
</dbReference>
<organism evidence="2 3">
    <name type="scientific">Bondarzewia mesenterica</name>
    <dbReference type="NCBI Taxonomy" id="1095465"/>
    <lineage>
        <taxon>Eukaryota</taxon>
        <taxon>Fungi</taxon>
        <taxon>Dikarya</taxon>
        <taxon>Basidiomycota</taxon>
        <taxon>Agaricomycotina</taxon>
        <taxon>Agaricomycetes</taxon>
        <taxon>Russulales</taxon>
        <taxon>Bondarzewiaceae</taxon>
        <taxon>Bondarzewia</taxon>
    </lineage>
</organism>
<evidence type="ECO:0000313" key="3">
    <source>
        <dbReference type="Proteomes" id="UP000310158"/>
    </source>
</evidence>
<proteinExistence type="predicted"/>
<feature type="non-terminal residue" evidence="2">
    <location>
        <position position="316"/>
    </location>
</feature>
<dbReference type="EMBL" id="SGPL01000051">
    <property type="protein sequence ID" value="THH19242.1"/>
    <property type="molecule type" value="Genomic_DNA"/>
</dbReference>
<name>A0A4S4M2F2_9AGAM</name>
<feature type="region of interest" description="Disordered" evidence="1">
    <location>
        <begin position="261"/>
        <end position="316"/>
    </location>
</feature>
<comment type="caution">
    <text evidence="2">The sequence shown here is derived from an EMBL/GenBank/DDBJ whole genome shotgun (WGS) entry which is preliminary data.</text>
</comment>